<sequence>MATENDVTQTQISSEEEMSKVNLSNLSRLLVEGGTLSMKELFDSIHPPITLHEHLAKGEVHKTLRGLKSRGLISEAQWGKLYPRRKKNANSENYGPTLLYILLRHICHLAPPYPNGWDSCPLQSDKGISADVARVQWYRRQLVSLDSLPEKDFNGYWSHITEVLLRMGGPICNVRIKRMQREAMDGEMQQHYRNVLKSWHQASSNVEAIEREIQQSRNKPLSLASPRQRLPAVNSKEKGGKRGKKKATLFNDPDSSGMSQEERNILLKFYKTLVDNIQADDVLARLVEDRVLTTVDKENINTQKRNTEKMRELLDILPRRASHAYMAFCDAIRFKYPEIHEQMSQARAAMYREAITNNFDVLEYCRGVLSNVYKSQYSRWRPATWHESVQVDLHEFTVPLELTDSQGRVLPNNEIFDPHPKCEAPGRVLLSGLSGYGKSTALKHMAYSWAKNHGYFPKNFQLLFLVDLRMMSENQSLQDAIFDQLIPFNFKLTKDELWSLIVANQKDTLFLLDSYDHVTSSNRVFSDLIGQKLLDKVHIVMTTEPSYVQSLMKYCDTALHIMGITKVEAKEDLVRQYAQSTKVSVESYAGLMSKLASENEIALCALTQSPFNLLSLCGTVEAKVSLQFGTQTFIMDQLMLSLQRLFCTRQGVDVPGGILPEEIKRTISQLEEIAFQSMLSKKTVFKCDELNKTYINALIYKLGPMVKFQSKRPRSTEYCMFANKAFQEYLAARYLADMTQERFFVYSQQLVKDKSLHNVCVFYCGLKRHSYEVSTVKILHDLFSLMAKHNLTKWRAITFSVNGKSLGKRQNSLLNKSTRRAFTHVDLKTQAASDYRKTDVKNGADDSLKDKKLEGRVLDFILSLECVNECQGRKDSTDLIAKSIPARLLLRQREPISAAAINGLASVVRSPDCQVTEMDIKVNHFCTYNRETLLTLAEAVRDSANISILKLISLDTGTSTYFLATALRGNTSIKTVKCIEESQSENDKISASVWANLQTACQNMTHVTSLTFVNMTNAPLLSNIIRHTPLSIQELHFPCCSLNLVSAEEMSVKLEHTKQLQVLNLCGTKLESMNMLSMAQGLKVNQSLKELLLTDTQLDNNGIQALSEALKFNHTVQRLDLSRINISNQGCRTLAAALAVNVSVQEVLLMGTKISREGMRIVKEIKKENLNIVGLDSIYRPAPVHMTANTEVLL</sequence>
<dbReference type="SUPFAM" id="SSF47986">
    <property type="entry name" value="DEATH domain"/>
    <property type="match status" value="1"/>
</dbReference>
<dbReference type="GO" id="GO:0042981">
    <property type="term" value="P:regulation of apoptotic process"/>
    <property type="evidence" value="ECO:0007669"/>
    <property type="project" value="InterPro"/>
</dbReference>
<evidence type="ECO:0000256" key="4">
    <source>
        <dbReference type="ARBA" id="ARBA00022741"/>
    </source>
</evidence>
<feature type="region of interest" description="Disordered" evidence="7">
    <location>
        <begin position="217"/>
        <end position="258"/>
    </location>
</feature>
<dbReference type="InterPro" id="IPR041249">
    <property type="entry name" value="HEPN_DZIP3"/>
</dbReference>
<dbReference type="Pfam" id="PF05729">
    <property type="entry name" value="NACHT"/>
    <property type="match status" value="1"/>
</dbReference>
<dbReference type="GO" id="GO:0005524">
    <property type="term" value="F:ATP binding"/>
    <property type="evidence" value="ECO:0007669"/>
    <property type="project" value="UniProtKB-KW"/>
</dbReference>
<evidence type="ECO:0000259" key="9">
    <source>
        <dbReference type="PROSITE" id="PS50837"/>
    </source>
</evidence>
<dbReference type="Proteomes" id="UP000085678">
    <property type="component" value="Unplaced"/>
</dbReference>
<reference evidence="11 12" key="1">
    <citation type="submission" date="2025-04" db="UniProtKB">
        <authorList>
            <consortium name="RefSeq"/>
        </authorList>
    </citation>
    <scope>IDENTIFICATION</scope>
    <source>
        <tissue evidence="11 12">Gonads</tissue>
    </source>
</reference>
<organism evidence="10 12">
    <name type="scientific">Lingula anatina</name>
    <name type="common">Brachiopod</name>
    <name type="synonym">Lingula unguis</name>
    <dbReference type="NCBI Taxonomy" id="7574"/>
    <lineage>
        <taxon>Eukaryota</taxon>
        <taxon>Metazoa</taxon>
        <taxon>Spiralia</taxon>
        <taxon>Lophotrochozoa</taxon>
        <taxon>Brachiopoda</taxon>
        <taxon>Linguliformea</taxon>
        <taxon>Lingulata</taxon>
        <taxon>Lingulida</taxon>
        <taxon>Linguloidea</taxon>
        <taxon>Lingulidae</taxon>
        <taxon>Lingula</taxon>
    </lineage>
</organism>
<dbReference type="InterPro" id="IPR027417">
    <property type="entry name" value="P-loop_NTPase"/>
</dbReference>
<dbReference type="PANTHER" id="PTHR46844">
    <property type="entry name" value="SLR5058 PROTEIN"/>
    <property type="match status" value="1"/>
</dbReference>
<dbReference type="RefSeq" id="XP_013410022.1">
    <property type="nucleotide sequence ID" value="XM_013554568.1"/>
</dbReference>
<dbReference type="KEGG" id="lak:106173427"/>
<dbReference type="OrthoDB" id="6286738at2759"/>
<dbReference type="Gene3D" id="3.40.50.300">
    <property type="entry name" value="P-loop containing nucleotide triphosphate hydrolases"/>
    <property type="match status" value="1"/>
</dbReference>
<evidence type="ECO:0000256" key="6">
    <source>
        <dbReference type="ARBA" id="ARBA00022859"/>
    </source>
</evidence>
<dbReference type="GeneID" id="106173427"/>
<protein>
    <submittedName>
        <fullName evidence="11 12">NLR family CARD domain-containing protein 3-like</fullName>
    </submittedName>
</protein>
<dbReference type="InterPro" id="IPR001315">
    <property type="entry name" value="CARD"/>
</dbReference>
<keyword evidence="3" id="KW-0399">Innate immunity</keyword>
<proteinExistence type="predicted"/>
<dbReference type="PROSITE" id="PS50209">
    <property type="entry name" value="CARD"/>
    <property type="match status" value="1"/>
</dbReference>
<dbReference type="OMA" id="STWANIR"/>
<evidence type="ECO:0000256" key="5">
    <source>
        <dbReference type="ARBA" id="ARBA00022840"/>
    </source>
</evidence>
<keyword evidence="2" id="KW-0963">Cytoplasm</keyword>
<dbReference type="GO" id="GO:0005737">
    <property type="term" value="C:cytoplasm"/>
    <property type="evidence" value="ECO:0007669"/>
    <property type="project" value="UniProtKB-SubCell"/>
</dbReference>
<dbReference type="SUPFAM" id="SSF52047">
    <property type="entry name" value="RNI-like"/>
    <property type="match status" value="1"/>
</dbReference>
<evidence type="ECO:0000256" key="7">
    <source>
        <dbReference type="SAM" id="MobiDB-lite"/>
    </source>
</evidence>
<evidence type="ECO:0000313" key="11">
    <source>
        <dbReference type="RefSeq" id="XP_013410021.1"/>
    </source>
</evidence>
<evidence type="ECO:0000256" key="3">
    <source>
        <dbReference type="ARBA" id="ARBA00022588"/>
    </source>
</evidence>
<feature type="domain" description="NACHT" evidence="9">
    <location>
        <begin position="426"/>
        <end position="546"/>
    </location>
</feature>
<dbReference type="PROSITE" id="PS50837">
    <property type="entry name" value="NACHT"/>
    <property type="match status" value="1"/>
</dbReference>
<evidence type="ECO:0000313" key="12">
    <source>
        <dbReference type="RefSeq" id="XP_013410022.1"/>
    </source>
</evidence>
<dbReference type="GO" id="GO:0045087">
    <property type="term" value="P:innate immune response"/>
    <property type="evidence" value="ECO:0007669"/>
    <property type="project" value="UniProtKB-KW"/>
</dbReference>
<gene>
    <name evidence="11 12" type="primary">LOC106173427</name>
</gene>
<dbReference type="SUPFAM" id="SSF52540">
    <property type="entry name" value="P-loop containing nucleoside triphosphate hydrolases"/>
    <property type="match status" value="1"/>
</dbReference>
<dbReference type="Pfam" id="PF00619">
    <property type="entry name" value="CARD"/>
    <property type="match status" value="1"/>
</dbReference>
<dbReference type="SMART" id="SM00114">
    <property type="entry name" value="CARD"/>
    <property type="match status" value="1"/>
</dbReference>
<name>A0A1S3JI05_LINAN</name>
<dbReference type="InterPro" id="IPR032675">
    <property type="entry name" value="LRR_dom_sf"/>
</dbReference>
<dbReference type="Pfam" id="PF18738">
    <property type="entry name" value="HEPN_DZIP3"/>
    <property type="match status" value="1"/>
</dbReference>
<feature type="domain" description="CARD" evidence="8">
    <location>
        <begin position="258"/>
        <end position="347"/>
    </location>
</feature>
<dbReference type="Gene3D" id="3.80.10.10">
    <property type="entry name" value="Ribonuclease Inhibitor"/>
    <property type="match status" value="1"/>
</dbReference>
<accession>A0A1S3JI05</accession>
<dbReference type="InterPro" id="IPR007111">
    <property type="entry name" value="NACHT_NTPase"/>
</dbReference>
<dbReference type="InterPro" id="IPR011029">
    <property type="entry name" value="DEATH-like_dom_sf"/>
</dbReference>
<keyword evidence="10" id="KW-1185">Reference proteome</keyword>
<dbReference type="SMART" id="SM00368">
    <property type="entry name" value="LRR_RI"/>
    <property type="match status" value="3"/>
</dbReference>
<dbReference type="STRING" id="7574.A0A1S3JI05"/>
<comment type="subcellular location">
    <subcellularLocation>
        <location evidence="1">Cytoplasm</location>
    </subcellularLocation>
</comment>
<evidence type="ECO:0000256" key="1">
    <source>
        <dbReference type="ARBA" id="ARBA00004496"/>
    </source>
</evidence>
<evidence type="ECO:0000259" key="8">
    <source>
        <dbReference type="PROSITE" id="PS50209"/>
    </source>
</evidence>
<dbReference type="Gene3D" id="1.10.533.10">
    <property type="entry name" value="Death Domain, Fas"/>
    <property type="match status" value="1"/>
</dbReference>
<keyword evidence="4" id="KW-0547">Nucleotide-binding</keyword>
<keyword evidence="5" id="KW-0067">ATP-binding</keyword>
<dbReference type="AlphaFoldDB" id="A0A1S3JI05"/>
<dbReference type="CDD" id="cd01671">
    <property type="entry name" value="CARD"/>
    <property type="match status" value="1"/>
</dbReference>
<evidence type="ECO:0000313" key="10">
    <source>
        <dbReference type="Proteomes" id="UP000085678"/>
    </source>
</evidence>
<dbReference type="PANTHER" id="PTHR46844:SF1">
    <property type="entry name" value="SLR5058 PROTEIN"/>
    <property type="match status" value="1"/>
</dbReference>
<evidence type="ECO:0000256" key="2">
    <source>
        <dbReference type="ARBA" id="ARBA00022490"/>
    </source>
</evidence>
<dbReference type="RefSeq" id="XP_013410021.1">
    <property type="nucleotide sequence ID" value="XM_013554567.1"/>
</dbReference>
<keyword evidence="6" id="KW-0391">Immunity</keyword>